<feature type="transmembrane region" description="Helical" evidence="2">
    <location>
        <begin position="28"/>
        <end position="49"/>
    </location>
</feature>
<reference evidence="3 4" key="1">
    <citation type="submission" date="2024-01" db="EMBL/GenBank/DDBJ databases">
        <title>The genomes of 5 underutilized Papilionoideae crops provide insights into root nodulation and disease resistanc.</title>
        <authorList>
            <person name="Jiang F."/>
        </authorList>
    </citation>
    <scope>NUCLEOTIDE SEQUENCE [LARGE SCALE GENOMIC DNA]</scope>
    <source>
        <strain evidence="3">LVBAO_FW01</strain>
        <tissue evidence="3">Leaves</tissue>
    </source>
</reference>
<keyword evidence="2" id="KW-0812">Transmembrane</keyword>
<dbReference type="PANTHER" id="PTHR33640:SF3">
    <property type="entry name" value="DUF4408 DOMAIN-CONTAINING PROTEIN"/>
    <property type="match status" value="1"/>
</dbReference>
<dbReference type="AlphaFoldDB" id="A0AAN9PPQ3"/>
<protein>
    <submittedName>
        <fullName evidence="3">Uncharacterized protein</fullName>
    </submittedName>
</protein>
<accession>A0AAN9PPQ3</accession>
<evidence type="ECO:0000313" key="3">
    <source>
        <dbReference type="EMBL" id="KAK7307520.1"/>
    </source>
</evidence>
<dbReference type="EMBL" id="JAYMYQ010000010">
    <property type="protein sequence ID" value="KAK7307520.1"/>
    <property type="molecule type" value="Genomic_DNA"/>
</dbReference>
<organism evidence="3 4">
    <name type="scientific">Canavalia gladiata</name>
    <name type="common">Sword bean</name>
    <name type="synonym">Dolichos gladiatus</name>
    <dbReference type="NCBI Taxonomy" id="3824"/>
    <lineage>
        <taxon>Eukaryota</taxon>
        <taxon>Viridiplantae</taxon>
        <taxon>Streptophyta</taxon>
        <taxon>Embryophyta</taxon>
        <taxon>Tracheophyta</taxon>
        <taxon>Spermatophyta</taxon>
        <taxon>Magnoliopsida</taxon>
        <taxon>eudicotyledons</taxon>
        <taxon>Gunneridae</taxon>
        <taxon>Pentapetalae</taxon>
        <taxon>rosids</taxon>
        <taxon>fabids</taxon>
        <taxon>Fabales</taxon>
        <taxon>Fabaceae</taxon>
        <taxon>Papilionoideae</taxon>
        <taxon>50 kb inversion clade</taxon>
        <taxon>NPAAA clade</taxon>
        <taxon>indigoferoid/millettioid clade</taxon>
        <taxon>Phaseoleae</taxon>
        <taxon>Canavalia</taxon>
    </lineage>
</organism>
<feature type="region of interest" description="Disordered" evidence="1">
    <location>
        <begin position="112"/>
        <end position="150"/>
    </location>
</feature>
<comment type="caution">
    <text evidence="3">The sequence shown here is derived from an EMBL/GenBank/DDBJ whole genome shotgun (WGS) entry which is preliminary data.</text>
</comment>
<gene>
    <name evidence="3" type="ORF">VNO77_40656</name>
</gene>
<dbReference type="Proteomes" id="UP001367508">
    <property type="component" value="Unassembled WGS sequence"/>
</dbReference>
<name>A0AAN9PPQ3_CANGL</name>
<proteinExistence type="predicted"/>
<keyword evidence="2" id="KW-0472">Membrane</keyword>
<sequence>MSNVKAEKGSTGITRYNMLSGIGKTLRILELCLALFFLSWILTRLPFALRLSANYLRSPLFVFAISNAIIAALFAQSRRFSADEPVEEPQHKEIRDTCTANDYPDLRKVYHRSHSEKVKRKSEDGSTTARRELQRSEMEKAQENFYPEDKLSNEEFQRTIEAFIAKQMRFLREES</sequence>
<evidence type="ECO:0000256" key="1">
    <source>
        <dbReference type="SAM" id="MobiDB-lite"/>
    </source>
</evidence>
<keyword evidence="2" id="KW-1133">Transmembrane helix</keyword>
<evidence type="ECO:0000313" key="4">
    <source>
        <dbReference type="Proteomes" id="UP001367508"/>
    </source>
</evidence>
<evidence type="ECO:0000256" key="2">
    <source>
        <dbReference type="SAM" id="Phobius"/>
    </source>
</evidence>
<dbReference type="PANTHER" id="PTHR33640">
    <property type="entry name" value="TRANSMEMBRANE PROTEIN"/>
    <property type="match status" value="1"/>
</dbReference>
<feature type="transmembrane region" description="Helical" evidence="2">
    <location>
        <begin position="55"/>
        <end position="75"/>
    </location>
</feature>
<keyword evidence="4" id="KW-1185">Reference proteome</keyword>